<keyword evidence="3" id="KW-0862">Zinc</keyword>
<dbReference type="SUPFAM" id="SSF57850">
    <property type="entry name" value="RING/U-box"/>
    <property type="match status" value="1"/>
</dbReference>
<keyword evidence="1" id="KW-0479">Metal-binding</keyword>
<dbReference type="InterPro" id="IPR013083">
    <property type="entry name" value="Znf_RING/FYVE/PHD"/>
</dbReference>
<keyword evidence="5" id="KW-0812">Transmembrane</keyword>
<evidence type="ECO:0000313" key="7">
    <source>
        <dbReference type="EMBL" id="KAK3669595.1"/>
    </source>
</evidence>
<feature type="domain" description="RING-CH-type" evidence="6">
    <location>
        <begin position="99"/>
        <end position="166"/>
    </location>
</feature>
<gene>
    <name evidence="7" type="ORF">LTR78_010533</name>
</gene>
<evidence type="ECO:0000256" key="1">
    <source>
        <dbReference type="ARBA" id="ARBA00022723"/>
    </source>
</evidence>
<dbReference type="Pfam" id="PF12906">
    <property type="entry name" value="RINGv"/>
    <property type="match status" value="1"/>
</dbReference>
<feature type="transmembrane region" description="Helical" evidence="5">
    <location>
        <begin position="181"/>
        <end position="199"/>
    </location>
</feature>
<dbReference type="EMBL" id="JAUTXT010000078">
    <property type="protein sequence ID" value="KAK3669595.1"/>
    <property type="molecule type" value="Genomic_DNA"/>
</dbReference>
<evidence type="ECO:0000256" key="4">
    <source>
        <dbReference type="SAM" id="MobiDB-lite"/>
    </source>
</evidence>
<dbReference type="AlphaFoldDB" id="A0AAE0WHY1"/>
<evidence type="ECO:0000313" key="8">
    <source>
        <dbReference type="Proteomes" id="UP001274830"/>
    </source>
</evidence>
<dbReference type="PROSITE" id="PS51292">
    <property type="entry name" value="ZF_RING_CH"/>
    <property type="match status" value="1"/>
</dbReference>
<keyword evidence="5" id="KW-0472">Membrane</keyword>
<sequence length="338" mass="37781">MASHSTGSSWGFPDDIPGGWSQDDIDAQLHHESPPKNEPKTEPGIKTEPTSDEHGQPIGTHPPQQQQRRHYSPRTCRICLDTILPTFHNNEDGTAASLLPEAMRPAPRVTYESPFGDGGRLIRPCKCKGSQKYVHEECLGAWRRQDPLQKRNFWQCPTCRYKYHLQRLTWGRWLSSTASQIALTLLIFVTAMFLLGFVADPIINLYLDPVETITTAGGPTGSLIYDDEPASWIEHFIKGLASLGLLGFAKFLLTLSPWHWFNMRNTGLGLGGRNSGMGNNGRDRLQGLSWIAIVIGVVTVMFAVWKGVRLWSRRMLERAGERVMDVPGTGEDDGDDDD</sequence>
<dbReference type="Proteomes" id="UP001274830">
    <property type="component" value="Unassembled WGS sequence"/>
</dbReference>
<keyword evidence="2" id="KW-0863">Zinc-finger</keyword>
<reference evidence="7" key="1">
    <citation type="submission" date="2023-07" db="EMBL/GenBank/DDBJ databases">
        <title>Black Yeasts Isolated from many extreme environments.</title>
        <authorList>
            <person name="Coleine C."/>
            <person name="Stajich J.E."/>
            <person name="Selbmann L."/>
        </authorList>
    </citation>
    <scope>NUCLEOTIDE SEQUENCE</scope>
    <source>
        <strain evidence="7">CCFEE 5485</strain>
    </source>
</reference>
<feature type="compositionally biased region" description="Basic and acidic residues" evidence="4">
    <location>
        <begin position="27"/>
        <end position="55"/>
    </location>
</feature>
<keyword evidence="5" id="KW-1133">Transmembrane helix</keyword>
<keyword evidence="8" id="KW-1185">Reference proteome</keyword>
<dbReference type="SMART" id="SM00744">
    <property type="entry name" value="RINGv"/>
    <property type="match status" value="1"/>
</dbReference>
<feature type="transmembrane region" description="Helical" evidence="5">
    <location>
        <begin position="240"/>
        <end position="261"/>
    </location>
</feature>
<feature type="region of interest" description="Disordered" evidence="4">
    <location>
        <begin position="1"/>
        <end position="71"/>
    </location>
</feature>
<evidence type="ECO:0000256" key="3">
    <source>
        <dbReference type="ARBA" id="ARBA00022833"/>
    </source>
</evidence>
<feature type="transmembrane region" description="Helical" evidence="5">
    <location>
        <begin position="287"/>
        <end position="308"/>
    </location>
</feature>
<dbReference type="Gene3D" id="3.30.40.10">
    <property type="entry name" value="Zinc/RING finger domain, C3HC4 (zinc finger)"/>
    <property type="match status" value="1"/>
</dbReference>
<evidence type="ECO:0000256" key="5">
    <source>
        <dbReference type="SAM" id="Phobius"/>
    </source>
</evidence>
<accession>A0AAE0WHY1</accession>
<proteinExistence type="predicted"/>
<dbReference type="PANTHER" id="PTHR46347">
    <property type="entry name" value="RING/FYVE/PHD ZINC FINGER SUPERFAMILY PROTEIN"/>
    <property type="match status" value="1"/>
</dbReference>
<dbReference type="PANTHER" id="PTHR46347:SF1">
    <property type="entry name" value="RING_FYVE_PHD ZINC FINGER SUPERFAMILY PROTEIN"/>
    <property type="match status" value="1"/>
</dbReference>
<name>A0AAE0WHY1_9PEZI</name>
<evidence type="ECO:0000259" key="6">
    <source>
        <dbReference type="PROSITE" id="PS51292"/>
    </source>
</evidence>
<organism evidence="7 8">
    <name type="scientific">Recurvomyces mirabilis</name>
    <dbReference type="NCBI Taxonomy" id="574656"/>
    <lineage>
        <taxon>Eukaryota</taxon>
        <taxon>Fungi</taxon>
        <taxon>Dikarya</taxon>
        <taxon>Ascomycota</taxon>
        <taxon>Pezizomycotina</taxon>
        <taxon>Dothideomycetes</taxon>
        <taxon>Dothideomycetidae</taxon>
        <taxon>Mycosphaerellales</taxon>
        <taxon>Teratosphaeriaceae</taxon>
        <taxon>Recurvomyces</taxon>
    </lineage>
</organism>
<dbReference type="GO" id="GO:0008270">
    <property type="term" value="F:zinc ion binding"/>
    <property type="evidence" value="ECO:0007669"/>
    <property type="project" value="UniProtKB-KW"/>
</dbReference>
<dbReference type="InterPro" id="IPR011016">
    <property type="entry name" value="Znf_RING-CH"/>
</dbReference>
<dbReference type="CDD" id="cd16495">
    <property type="entry name" value="RING_CH-C4HC3_MARCH"/>
    <property type="match status" value="1"/>
</dbReference>
<protein>
    <recommendedName>
        <fullName evidence="6">RING-CH-type domain-containing protein</fullName>
    </recommendedName>
</protein>
<evidence type="ECO:0000256" key="2">
    <source>
        <dbReference type="ARBA" id="ARBA00022771"/>
    </source>
</evidence>
<comment type="caution">
    <text evidence="7">The sequence shown here is derived from an EMBL/GenBank/DDBJ whole genome shotgun (WGS) entry which is preliminary data.</text>
</comment>